<dbReference type="SUPFAM" id="SSF117916">
    <property type="entry name" value="Fe-S cluster assembly (FSCA) domain-like"/>
    <property type="match status" value="1"/>
</dbReference>
<dbReference type="AlphaFoldDB" id="A0A1F5F3G9"/>
<evidence type="ECO:0000313" key="3">
    <source>
        <dbReference type="Proteomes" id="UP000176191"/>
    </source>
</evidence>
<gene>
    <name evidence="2" type="ORF">A2228_03250</name>
</gene>
<evidence type="ECO:0000259" key="1">
    <source>
        <dbReference type="Pfam" id="PF01883"/>
    </source>
</evidence>
<accession>A0A1F5F3G9</accession>
<dbReference type="Pfam" id="PF01883">
    <property type="entry name" value="FeS_assembly_P"/>
    <property type="match status" value="1"/>
</dbReference>
<organism evidence="2 3">
    <name type="scientific">Candidatus Collierbacteria bacterium RIFOXYA2_FULL_46_10</name>
    <dbReference type="NCBI Taxonomy" id="1817726"/>
    <lineage>
        <taxon>Bacteria</taxon>
        <taxon>Candidatus Collieribacteriota</taxon>
    </lineage>
</organism>
<sequence length="98" mass="10986">MIRKETVLIQLTKVMDPELGISIVDLGLIYEVKVVQNEIKVIMTLTTPGCPLAPVIEDTIKKALAKLGAKKIEVELVWEPVWTVDRMSEEGKLKLGMR</sequence>
<dbReference type="Gene3D" id="3.30.300.130">
    <property type="entry name" value="Fe-S cluster assembly (FSCA)"/>
    <property type="match status" value="1"/>
</dbReference>
<comment type="caution">
    <text evidence="2">The sequence shown here is derived from an EMBL/GenBank/DDBJ whole genome shotgun (WGS) entry which is preliminary data.</text>
</comment>
<feature type="domain" description="MIP18 family-like" evidence="1">
    <location>
        <begin position="4"/>
        <end position="75"/>
    </location>
</feature>
<dbReference type="InterPro" id="IPR002744">
    <property type="entry name" value="MIP18-like"/>
</dbReference>
<dbReference type="PANTHER" id="PTHR42831:SF1">
    <property type="entry name" value="FE-S PROTEIN MATURATION AUXILIARY FACTOR YITW"/>
    <property type="match status" value="1"/>
</dbReference>
<dbReference type="InterPro" id="IPR034904">
    <property type="entry name" value="FSCA_dom_sf"/>
</dbReference>
<evidence type="ECO:0000313" key="2">
    <source>
        <dbReference type="EMBL" id="OGD74179.1"/>
    </source>
</evidence>
<dbReference type="InterPro" id="IPR052339">
    <property type="entry name" value="Fe-S_Maturation_MIP18"/>
</dbReference>
<protein>
    <recommendedName>
        <fullName evidence="1">MIP18 family-like domain-containing protein</fullName>
    </recommendedName>
</protein>
<dbReference type="Proteomes" id="UP000176191">
    <property type="component" value="Unassembled WGS sequence"/>
</dbReference>
<proteinExistence type="predicted"/>
<reference evidence="2 3" key="1">
    <citation type="journal article" date="2016" name="Nat. Commun.">
        <title>Thousands of microbial genomes shed light on interconnected biogeochemical processes in an aquifer system.</title>
        <authorList>
            <person name="Anantharaman K."/>
            <person name="Brown C.T."/>
            <person name="Hug L.A."/>
            <person name="Sharon I."/>
            <person name="Castelle C.J."/>
            <person name="Probst A.J."/>
            <person name="Thomas B.C."/>
            <person name="Singh A."/>
            <person name="Wilkins M.J."/>
            <person name="Karaoz U."/>
            <person name="Brodie E.L."/>
            <person name="Williams K.H."/>
            <person name="Hubbard S.S."/>
            <person name="Banfield J.F."/>
        </authorList>
    </citation>
    <scope>NUCLEOTIDE SEQUENCE [LARGE SCALE GENOMIC DNA]</scope>
</reference>
<dbReference type="PANTHER" id="PTHR42831">
    <property type="entry name" value="FE-S PROTEIN MATURATION AUXILIARY FACTOR YITW"/>
    <property type="match status" value="1"/>
</dbReference>
<name>A0A1F5F3G9_9BACT</name>
<dbReference type="EMBL" id="MFAK01000039">
    <property type="protein sequence ID" value="OGD74179.1"/>
    <property type="molecule type" value="Genomic_DNA"/>
</dbReference>